<keyword evidence="3" id="KW-1185">Reference proteome</keyword>
<organism evidence="2 3">
    <name type="scientific">Desulfotruncus arcticus DSM 17038</name>
    <dbReference type="NCBI Taxonomy" id="1121424"/>
    <lineage>
        <taxon>Bacteria</taxon>
        <taxon>Bacillati</taxon>
        <taxon>Bacillota</taxon>
        <taxon>Clostridia</taxon>
        <taxon>Eubacteriales</taxon>
        <taxon>Desulfallaceae</taxon>
        <taxon>Desulfotruncus</taxon>
    </lineage>
</organism>
<dbReference type="OrthoDB" id="1808158at2"/>
<evidence type="ECO:0000313" key="2">
    <source>
        <dbReference type="EMBL" id="SFF95340.1"/>
    </source>
</evidence>
<dbReference type="AlphaFoldDB" id="A0A1I2MWT3"/>
<evidence type="ECO:0000256" key="1">
    <source>
        <dbReference type="ARBA" id="ARBA00022795"/>
    </source>
</evidence>
<dbReference type="SUPFAM" id="SSF140566">
    <property type="entry name" value="FlgN-like"/>
    <property type="match status" value="1"/>
</dbReference>
<evidence type="ECO:0000313" key="3">
    <source>
        <dbReference type="Proteomes" id="UP000199337"/>
    </source>
</evidence>
<dbReference type="GO" id="GO:0044780">
    <property type="term" value="P:bacterial-type flagellum assembly"/>
    <property type="evidence" value="ECO:0007669"/>
    <property type="project" value="InterPro"/>
</dbReference>
<accession>A0A1I2MWT3</accession>
<gene>
    <name evidence="2" type="ORF">SAMN05660649_00177</name>
</gene>
<keyword evidence="1" id="KW-1005">Bacterial flagellum biogenesis</keyword>
<sequence length="162" mass="18160">MQLYCDLEQTMQQQYELAALLLEETRKQNRALRKNDLAAINACAAALEQLGLKMSEIDKNREKITGQLTERLNLPPDAKLTAIAARAPEDLSLRLLHLRREIRRSLEELKEQVEFNSLLTRNALRFNNTVLGIFRQAAGATYGNSGQVKDGAGFAASFNKSV</sequence>
<dbReference type="Gene3D" id="1.20.58.300">
    <property type="entry name" value="FlgN-like"/>
    <property type="match status" value="1"/>
</dbReference>
<dbReference type="InterPro" id="IPR007809">
    <property type="entry name" value="FlgN-like"/>
</dbReference>
<dbReference type="STRING" id="341036.SAMN05660649_00177"/>
<dbReference type="RefSeq" id="WP_092467777.1">
    <property type="nucleotide sequence ID" value="NZ_FOOX01000001.1"/>
</dbReference>
<proteinExistence type="predicted"/>
<dbReference type="Pfam" id="PF05130">
    <property type="entry name" value="FlgN"/>
    <property type="match status" value="1"/>
</dbReference>
<protein>
    <submittedName>
        <fullName evidence="2">FlgN protein</fullName>
    </submittedName>
</protein>
<dbReference type="InterPro" id="IPR036679">
    <property type="entry name" value="FlgN-like_sf"/>
</dbReference>
<name>A0A1I2MWT3_9FIRM</name>
<dbReference type="Proteomes" id="UP000199337">
    <property type="component" value="Unassembled WGS sequence"/>
</dbReference>
<dbReference type="EMBL" id="FOOX01000001">
    <property type="protein sequence ID" value="SFF95340.1"/>
    <property type="molecule type" value="Genomic_DNA"/>
</dbReference>
<reference evidence="3" key="1">
    <citation type="submission" date="2016-10" db="EMBL/GenBank/DDBJ databases">
        <authorList>
            <person name="Varghese N."/>
            <person name="Submissions S."/>
        </authorList>
    </citation>
    <scope>NUCLEOTIDE SEQUENCE [LARGE SCALE GENOMIC DNA]</scope>
    <source>
        <strain evidence="3">DSM 17038</strain>
    </source>
</reference>